<dbReference type="EMBL" id="MBTF01000008">
    <property type="protein sequence ID" value="OOQ60213.1"/>
    <property type="molecule type" value="Genomic_DNA"/>
</dbReference>
<name>A0A1S9PGW9_9SPHI</name>
<gene>
    <name evidence="1" type="ORF">BC343_26000</name>
</gene>
<keyword evidence="2" id="KW-1185">Reference proteome</keyword>
<evidence type="ECO:0000313" key="1">
    <source>
        <dbReference type="EMBL" id="OOQ60213.1"/>
    </source>
</evidence>
<evidence type="ECO:0000313" key="2">
    <source>
        <dbReference type="Proteomes" id="UP000189739"/>
    </source>
</evidence>
<sequence length="68" mass="7960">MLFCNYFFNPGFRDCKGRYYFVIFKGLRKKVFGKSGSVVIEGDKTRNILFSNALKLYLAVYLNLVYVI</sequence>
<reference evidence="1 2" key="1">
    <citation type="submission" date="2016-07" db="EMBL/GenBank/DDBJ databases">
        <title>Genomic analysis of zinc-resistant bacterium Mucilaginibacter pedocola TBZ30.</title>
        <authorList>
            <person name="Huang J."/>
            <person name="Tang J."/>
        </authorList>
    </citation>
    <scope>NUCLEOTIDE SEQUENCE [LARGE SCALE GENOMIC DNA]</scope>
    <source>
        <strain evidence="1 2">TBZ30</strain>
    </source>
</reference>
<dbReference type="AlphaFoldDB" id="A0A1S9PGW9"/>
<dbReference type="STRING" id="1792845.BC343_26000"/>
<protein>
    <submittedName>
        <fullName evidence="1">Uncharacterized protein</fullName>
    </submittedName>
</protein>
<organism evidence="1 2">
    <name type="scientific">Mucilaginibacter pedocola</name>
    <dbReference type="NCBI Taxonomy" id="1792845"/>
    <lineage>
        <taxon>Bacteria</taxon>
        <taxon>Pseudomonadati</taxon>
        <taxon>Bacteroidota</taxon>
        <taxon>Sphingobacteriia</taxon>
        <taxon>Sphingobacteriales</taxon>
        <taxon>Sphingobacteriaceae</taxon>
        <taxon>Mucilaginibacter</taxon>
    </lineage>
</organism>
<comment type="caution">
    <text evidence="1">The sequence shown here is derived from an EMBL/GenBank/DDBJ whole genome shotgun (WGS) entry which is preliminary data.</text>
</comment>
<accession>A0A1S9PGW9</accession>
<proteinExistence type="predicted"/>
<dbReference type="Proteomes" id="UP000189739">
    <property type="component" value="Unassembled WGS sequence"/>
</dbReference>